<dbReference type="GO" id="GO:0033969">
    <property type="term" value="F:gamma-glutamyl-gamma-aminobutyrate hydrolase activity"/>
    <property type="evidence" value="ECO:0007669"/>
    <property type="project" value="TreeGrafter"/>
</dbReference>
<protein>
    <submittedName>
        <fullName evidence="1">Gamma-glutamyl-gamma-aminobutyrate hydrolase family protein</fullName>
    </submittedName>
</protein>
<dbReference type="OrthoDB" id="9813383at2"/>
<dbReference type="PROSITE" id="PS51273">
    <property type="entry name" value="GATASE_TYPE_1"/>
    <property type="match status" value="1"/>
</dbReference>
<dbReference type="InterPro" id="IPR044668">
    <property type="entry name" value="PuuD-like"/>
</dbReference>
<organism evidence="1 2">
    <name type="scientific">Helcococcus ovis</name>
    <dbReference type="NCBI Taxonomy" id="72026"/>
    <lineage>
        <taxon>Bacteria</taxon>
        <taxon>Bacillati</taxon>
        <taxon>Bacillota</taxon>
        <taxon>Tissierellia</taxon>
        <taxon>Tissierellales</taxon>
        <taxon>Peptoniphilaceae</taxon>
        <taxon>Helcococcus</taxon>
    </lineage>
</organism>
<proteinExistence type="predicted"/>
<evidence type="ECO:0000313" key="1">
    <source>
        <dbReference type="EMBL" id="TFF65390.1"/>
    </source>
</evidence>
<dbReference type="GO" id="GO:0006598">
    <property type="term" value="P:polyamine catabolic process"/>
    <property type="evidence" value="ECO:0007669"/>
    <property type="project" value="TreeGrafter"/>
</dbReference>
<evidence type="ECO:0000313" key="2">
    <source>
        <dbReference type="Proteomes" id="UP000297454"/>
    </source>
</evidence>
<dbReference type="Proteomes" id="UP000297454">
    <property type="component" value="Unassembled WGS sequence"/>
</dbReference>
<name>A0A4R9C1X4_9FIRM</name>
<dbReference type="PANTHER" id="PTHR43235:SF1">
    <property type="entry name" value="GLUTAMINE AMIDOTRANSFERASE PB2B2.05-RELATED"/>
    <property type="match status" value="1"/>
</dbReference>
<dbReference type="AlphaFoldDB" id="A0A4R9C1X4"/>
<keyword evidence="2" id="KW-1185">Reference proteome</keyword>
<comment type="caution">
    <text evidence="1">The sequence shown here is derived from an EMBL/GenBank/DDBJ whole genome shotgun (WGS) entry which is preliminary data.</text>
</comment>
<keyword evidence="1" id="KW-0378">Hydrolase</keyword>
<dbReference type="SUPFAM" id="SSF52317">
    <property type="entry name" value="Class I glutamine amidotransferase-like"/>
    <property type="match status" value="1"/>
</dbReference>
<dbReference type="FunFam" id="3.40.50.880:FF:000030">
    <property type="entry name" value="Gamma-glutamyl-gamma-aminobutyrate hydrolase PuuD"/>
    <property type="match status" value="1"/>
</dbReference>
<dbReference type="PANTHER" id="PTHR43235">
    <property type="entry name" value="GLUTAMINE AMIDOTRANSFERASE PB2B2.05-RELATED"/>
    <property type="match status" value="1"/>
</dbReference>
<dbReference type="GeneID" id="97030983"/>
<dbReference type="CDD" id="cd01745">
    <property type="entry name" value="GATase1_2"/>
    <property type="match status" value="1"/>
</dbReference>
<dbReference type="Gene3D" id="3.40.50.880">
    <property type="match status" value="1"/>
</dbReference>
<accession>A0A4R9C1X4</accession>
<dbReference type="InterPro" id="IPR029062">
    <property type="entry name" value="Class_I_gatase-like"/>
</dbReference>
<sequence>MKRPIVGISGSIIVESAGGFEGYRRSYVNEDYCESVIKNGGIPYIIPMNSDDEVIKQQIENIDALILSGGHDVTPILYGQEPHQKIGQTLLERDKFDYKLIKYAKEKSIPILGICRGYQILNVYHGGTLYQDLSLNKDVYIKHNQVGNPTLLTHSVNLEKGTKLYDFFGKESIMVNSFHHQILDKVADEFVVSARSKDGVIEAFESKNYSFMIGVQWHPEMLHRVEESMNLLFKNLIENAKK</sequence>
<dbReference type="Pfam" id="PF07722">
    <property type="entry name" value="Peptidase_C26"/>
    <property type="match status" value="1"/>
</dbReference>
<dbReference type="EMBL" id="SCFR01000020">
    <property type="protein sequence ID" value="TFF65390.1"/>
    <property type="molecule type" value="Genomic_DNA"/>
</dbReference>
<dbReference type="RefSeq" id="WP_134710745.1">
    <property type="nucleotide sequence ID" value="NZ_CP119081.1"/>
</dbReference>
<gene>
    <name evidence="1" type="ORF">EQF91_05940</name>
</gene>
<dbReference type="InterPro" id="IPR011697">
    <property type="entry name" value="Peptidase_C26"/>
</dbReference>
<dbReference type="GO" id="GO:0005829">
    <property type="term" value="C:cytosol"/>
    <property type="evidence" value="ECO:0007669"/>
    <property type="project" value="TreeGrafter"/>
</dbReference>
<reference evidence="1 2" key="1">
    <citation type="submission" date="2019-01" db="EMBL/GenBank/DDBJ databases">
        <title>Draft Genome Sequences of Helcococcus ovis Strains Isolated from the Uterus and Vagina of Dairy Cows with Metritis.</title>
        <authorList>
            <person name="Cunha F."/>
            <person name="Jeon S.J."/>
            <person name="Kutzer P."/>
            <person name="Galvao K.N."/>
        </authorList>
    </citation>
    <scope>NUCLEOTIDE SEQUENCE [LARGE SCALE GENOMIC DNA]</scope>
    <source>
        <strain evidence="1 2">KG-37</strain>
    </source>
</reference>